<comment type="catalytic activity">
    <reaction evidence="1 9">
        <text>N-(5-phospho-beta-D-ribosyl)anthranilate = 1-(2-carboxyphenylamino)-1-deoxy-D-ribulose 5-phosphate</text>
        <dbReference type="Rhea" id="RHEA:21540"/>
        <dbReference type="ChEBI" id="CHEBI:18277"/>
        <dbReference type="ChEBI" id="CHEBI:58613"/>
        <dbReference type="EC" id="5.3.1.24"/>
    </reaction>
</comment>
<feature type="domain" description="N-(5'phosphoribosyl) anthranilate isomerase (PRAI)" evidence="10">
    <location>
        <begin position="5"/>
        <end position="208"/>
    </location>
</feature>
<dbReference type="Proteomes" id="UP001597102">
    <property type="component" value="Unassembled WGS sequence"/>
</dbReference>
<dbReference type="PANTHER" id="PTHR42894:SF1">
    <property type="entry name" value="N-(5'-PHOSPHORIBOSYL)ANTHRANILATE ISOMERASE"/>
    <property type="match status" value="1"/>
</dbReference>
<dbReference type="Gene3D" id="3.20.20.70">
    <property type="entry name" value="Aldolase class I"/>
    <property type="match status" value="1"/>
</dbReference>
<protein>
    <recommendedName>
        <fullName evidence="4 9">N-(5'-phosphoribosyl)anthranilate isomerase</fullName>
        <shortName evidence="9">PRAI</shortName>
        <ecNumber evidence="3 9">5.3.1.24</ecNumber>
    </recommendedName>
</protein>
<dbReference type="NCBIfam" id="NF002295">
    <property type="entry name" value="PRK01222.1-1"/>
    <property type="match status" value="1"/>
</dbReference>
<dbReference type="EC" id="5.3.1.24" evidence="3 9"/>
<accession>A0ABW3J5Q0</accession>
<gene>
    <name evidence="9" type="primary">trpF</name>
    <name evidence="11" type="ORF">ACFQ2F_00325</name>
</gene>
<organism evidence="11 12">
    <name type="scientific">Methyloligella solikamskensis</name>
    <dbReference type="NCBI Taxonomy" id="1177756"/>
    <lineage>
        <taxon>Bacteria</taxon>
        <taxon>Pseudomonadati</taxon>
        <taxon>Pseudomonadota</taxon>
        <taxon>Alphaproteobacteria</taxon>
        <taxon>Hyphomicrobiales</taxon>
        <taxon>Hyphomicrobiaceae</taxon>
        <taxon>Methyloligella</taxon>
    </lineage>
</organism>
<keyword evidence="7 9" id="KW-0057">Aromatic amino acid biosynthesis</keyword>
<dbReference type="GO" id="GO:0004640">
    <property type="term" value="F:phosphoribosylanthranilate isomerase activity"/>
    <property type="evidence" value="ECO:0007669"/>
    <property type="project" value="UniProtKB-EC"/>
</dbReference>
<evidence type="ECO:0000259" key="10">
    <source>
        <dbReference type="Pfam" id="PF00697"/>
    </source>
</evidence>
<evidence type="ECO:0000313" key="12">
    <source>
        <dbReference type="Proteomes" id="UP001597102"/>
    </source>
</evidence>
<dbReference type="CDD" id="cd00405">
    <property type="entry name" value="PRAI"/>
    <property type="match status" value="1"/>
</dbReference>
<dbReference type="InterPro" id="IPR013785">
    <property type="entry name" value="Aldolase_TIM"/>
</dbReference>
<keyword evidence="5 9" id="KW-0028">Amino-acid biosynthesis</keyword>
<dbReference type="InterPro" id="IPR044643">
    <property type="entry name" value="TrpF_fam"/>
</dbReference>
<evidence type="ECO:0000256" key="9">
    <source>
        <dbReference type="HAMAP-Rule" id="MF_00135"/>
    </source>
</evidence>
<proteinExistence type="inferred from homology"/>
<name>A0ABW3J5Q0_9HYPH</name>
<dbReference type="PANTHER" id="PTHR42894">
    <property type="entry name" value="N-(5'-PHOSPHORIBOSYL)ANTHRANILATE ISOMERASE"/>
    <property type="match status" value="1"/>
</dbReference>
<dbReference type="SUPFAM" id="SSF51366">
    <property type="entry name" value="Ribulose-phoshate binding barrel"/>
    <property type="match status" value="1"/>
</dbReference>
<evidence type="ECO:0000256" key="7">
    <source>
        <dbReference type="ARBA" id="ARBA00023141"/>
    </source>
</evidence>
<evidence type="ECO:0000256" key="1">
    <source>
        <dbReference type="ARBA" id="ARBA00001164"/>
    </source>
</evidence>
<sequence length="222" mass="23442">MSVKIKICGVQTKEIAEVAIEAGADYLGLVFFPPSPRNVSLEEGAALVKTIDGRVPTVAVLVDPDDEMIDRIVTTVNPDYLQLHGKESPERVAAIKVRSELPVIKAVPVEKAEDVEEAGGYVEIADIILFDAKAPKGSKIPGGRGEAFDWELLSEPGVPRPFGVSGGLDASNVLEAVAVTDPDLVDVSSGVESAPGVKDADLVRSFINVAKLSEAEEQQAAQ</sequence>
<comment type="similarity">
    <text evidence="9">Belongs to the TrpF family.</text>
</comment>
<keyword evidence="8 9" id="KW-0413">Isomerase</keyword>
<dbReference type="HAMAP" id="MF_00135">
    <property type="entry name" value="PRAI"/>
    <property type="match status" value="1"/>
</dbReference>
<keyword evidence="6 9" id="KW-0822">Tryptophan biosynthesis</keyword>
<evidence type="ECO:0000256" key="6">
    <source>
        <dbReference type="ARBA" id="ARBA00022822"/>
    </source>
</evidence>
<keyword evidence="12" id="KW-1185">Reference proteome</keyword>
<comment type="pathway">
    <text evidence="2 9">Amino-acid biosynthesis; L-tryptophan biosynthesis; L-tryptophan from chorismate: step 3/5.</text>
</comment>
<dbReference type="RefSeq" id="WP_379084026.1">
    <property type="nucleotide sequence ID" value="NZ_JBHTJO010000001.1"/>
</dbReference>
<dbReference type="InterPro" id="IPR001240">
    <property type="entry name" value="PRAI_dom"/>
</dbReference>
<dbReference type="InterPro" id="IPR011060">
    <property type="entry name" value="RibuloseP-bd_barrel"/>
</dbReference>
<reference evidence="12" key="1">
    <citation type="journal article" date="2019" name="Int. J. Syst. Evol. Microbiol.">
        <title>The Global Catalogue of Microorganisms (GCM) 10K type strain sequencing project: providing services to taxonomists for standard genome sequencing and annotation.</title>
        <authorList>
            <consortium name="The Broad Institute Genomics Platform"/>
            <consortium name="The Broad Institute Genome Sequencing Center for Infectious Disease"/>
            <person name="Wu L."/>
            <person name="Ma J."/>
        </authorList>
    </citation>
    <scope>NUCLEOTIDE SEQUENCE [LARGE SCALE GENOMIC DNA]</scope>
    <source>
        <strain evidence="12">CCUG 61697</strain>
    </source>
</reference>
<evidence type="ECO:0000256" key="3">
    <source>
        <dbReference type="ARBA" id="ARBA00012572"/>
    </source>
</evidence>
<dbReference type="Pfam" id="PF00697">
    <property type="entry name" value="PRAI"/>
    <property type="match status" value="1"/>
</dbReference>
<evidence type="ECO:0000256" key="5">
    <source>
        <dbReference type="ARBA" id="ARBA00022605"/>
    </source>
</evidence>
<comment type="caution">
    <text evidence="11">The sequence shown here is derived from an EMBL/GenBank/DDBJ whole genome shotgun (WGS) entry which is preliminary data.</text>
</comment>
<dbReference type="EMBL" id="JBHTJO010000001">
    <property type="protein sequence ID" value="MFD0985543.1"/>
    <property type="molecule type" value="Genomic_DNA"/>
</dbReference>
<evidence type="ECO:0000256" key="4">
    <source>
        <dbReference type="ARBA" id="ARBA00022272"/>
    </source>
</evidence>
<evidence type="ECO:0000256" key="2">
    <source>
        <dbReference type="ARBA" id="ARBA00004664"/>
    </source>
</evidence>
<evidence type="ECO:0000313" key="11">
    <source>
        <dbReference type="EMBL" id="MFD0985543.1"/>
    </source>
</evidence>
<evidence type="ECO:0000256" key="8">
    <source>
        <dbReference type="ARBA" id="ARBA00023235"/>
    </source>
</evidence>